<dbReference type="OrthoDB" id="9768177at2"/>
<dbReference type="InterPro" id="IPR023997">
    <property type="entry name" value="TonB-dep_OMP_SusC/RagA_CS"/>
</dbReference>
<dbReference type="FunFam" id="2.170.130.10:FF:000003">
    <property type="entry name" value="SusC/RagA family TonB-linked outer membrane protein"/>
    <property type="match status" value="1"/>
</dbReference>
<evidence type="ECO:0000256" key="5">
    <source>
        <dbReference type="ARBA" id="ARBA00023136"/>
    </source>
</evidence>
<dbReference type="Proteomes" id="UP000181790">
    <property type="component" value="Unassembled WGS sequence"/>
</dbReference>
<gene>
    <name evidence="10" type="ORF">BLX24_23695</name>
</gene>
<evidence type="ECO:0000256" key="8">
    <source>
        <dbReference type="SAM" id="SignalP"/>
    </source>
</evidence>
<dbReference type="Gene3D" id="2.40.170.20">
    <property type="entry name" value="TonB-dependent receptor, beta-barrel domain"/>
    <property type="match status" value="1"/>
</dbReference>
<evidence type="ECO:0000256" key="6">
    <source>
        <dbReference type="ARBA" id="ARBA00023237"/>
    </source>
</evidence>
<dbReference type="InterPro" id="IPR023996">
    <property type="entry name" value="TonB-dep_OMP_SusC/RagA"/>
</dbReference>
<keyword evidence="6 7" id="KW-0998">Cell outer membrane</keyword>
<evidence type="ECO:0000256" key="3">
    <source>
        <dbReference type="ARBA" id="ARBA00022452"/>
    </source>
</evidence>
<feature type="domain" description="TonB-dependent receptor plug" evidence="9">
    <location>
        <begin position="246"/>
        <end position="352"/>
    </location>
</feature>
<dbReference type="SUPFAM" id="SSF56935">
    <property type="entry name" value="Porins"/>
    <property type="match status" value="1"/>
</dbReference>
<feature type="signal peptide" evidence="8">
    <location>
        <begin position="1"/>
        <end position="23"/>
    </location>
</feature>
<dbReference type="InterPro" id="IPR037066">
    <property type="entry name" value="Plug_dom_sf"/>
</dbReference>
<feature type="chain" id="PRO_5010251625" evidence="8">
    <location>
        <begin position="24"/>
        <end position="1147"/>
    </location>
</feature>
<name>A0A1S2VCZ4_9BACT</name>
<comment type="similarity">
    <text evidence="7">Belongs to the TonB-dependent receptor family.</text>
</comment>
<dbReference type="Gene3D" id="2.60.40.1120">
    <property type="entry name" value="Carboxypeptidase-like, regulatory domain"/>
    <property type="match status" value="1"/>
</dbReference>
<dbReference type="GO" id="GO:0009279">
    <property type="term" value="C:cell outer membrane"/>
    <property type="evidence" value="ECO:0007669"/>
    <property type="project" value="UniProtKB-SubCell"/>
</dbReference>
<accession>A0A1S2VCZ4</accession>
<evidence type="ECO:0000256" key="1">
    <source>
        <dbReference type="ARBA" id="ARBA00004571"/>
    </source>
</evidence>
<keyword evidence="4 7" id="KW-0812">Transmembrane</keyword>
<dbReference type="InterPro" id="IPR039426">
    <property type="entry name" value="TonB-dep_rcpt-like"/>
</dbReference>
<keyword evidence="8" id="KW-0732">Signal</keyword>
<evidence type="ECO:0000256" key="2">
    <source>
        <dbReference type="ARBA" id="ARBA00022448"/>
    </source>
</evidence>
<dbReference type="RefSeq" id="WP_071505709.1">
    <property type="nucleotide sequence ID" value="NZ_MORL01000020.1"/>
</dbReference>
<keyword evidence="11" id="KW-1185">Reference proteome</keyword>
<dbReference type="AlphaFoldDB" id="A0A1S2VCZ4"/>
<evidence type="ECO:0000313" key="11">
    <source>
        <dbReference type="Proteomes" id="UP000181790"/>
    </source>
</evidence>
<dbReference type="NCBIfam" id="TIGR04056">
    <property type="entry name" value="OMP_RagA_SusC"/>
    <property type="match status" value="1"/>
</dbReference>
<proteinExistence type="inferred from homology"/>
<dbReference type="InterPro" id="IPR008969">
    <property type="entry name" value="CarboxyPept-like_regulatory"/>
</dbReference>
<comment type="caution">
    <text evidence="10">The sequence shown here is derived from an EMBL/GenBank/DDBJ whole genome shotgun (WGS) entry which is preliminary data.</text>
</comment>
<sequence>MKNVALRKSICFFLSMAVLNASAEKDQAVAFQKTGSRAVKEQPGQKPVKSLTHVLSQLGAHYGVSINYDSDLLEGKTIKAGSPAMKTRQETELEETLTALLTPLGLRYEKLKAGFYLIFAERDRRLPKPNSTESGYPTQGRLNEAPALREAPAFQVSGTVTDEEGQVLPGASILVKGTSNGTVTDANGKYVLTVPDAGVTLVFSYIGYIARELPLNGQAILSVKLAKDVKSLNEVVVVGYGTQSKTNVIGSIAQLSGEKINTRSVGQLSQGLTGQLPGVTVIQRSGQPGSSGGSIQIRGVGSFAASTAPLILIDGIPANSFNNVDPNDVESVSVLKDASSAAIYGARAANGVILVTTKTGKQGKMRISYNGYAGIQKMTATPQFVSSAEYAQLLNEAVPNSYTDAQIALFKNGTDPDNYPNSDFVASTLKKQASQTGHNLSISGGTENTQYLLSFGFLGQAGILERNNFGRYNVRLNLTNQLSKKLRLTTRLSGIQSQDNQPAPPATLDFNDMSGIISSTIRMPSIYTIRYKNGDWGTGVSNKGTAVSYLQNDSFYKAKSTDLGANLRLDYTLIPDLTVSVLGGYTQLNQRGSRFLSAQRLNATIALGPSSLNETISNNNYRTLQAFADYKTNIGDHEIGALAGYSFETAFSESMALGRSNLPSNSVTVINAGDASAQTTSGSATEWALESYFGRAQYNYQRKYLVEGAVRFDGSSRFPKNQKYALFPSIAVGWRIGQENFIKNNLPWVDELKLRASHGTLGNQNIGSDYPYQNLLNTGYNYPFGGVINTGVARTTITDTTLHWESTQTTDVGLEASFFKRLLSVSATYFDKYTYDILVSPASSVAQVLGFTVGQKNSGRLSNKGWEFTLEHRHKAGNVNYSIGTNLTYTKNTVLDLGVGNVKQPNGLVGNGSDLFIGYPLNLYYGYVADGLFINQDDINTWANQTAIAPNPKPGDIRYKDISGPEGKPDGKVDAQYDRTLLGSTIPEFTYGINLAASYKGFDLGVLLQGVGGVSGYLNNYAGWALFQNGNIQKWQMDEHWTAANPDRNAGYPRLELISNTGTNNTLTSSFWVLNGSYLRLKNVQLGYTIPSVITKKLNIATVRIYANGENLKLWSNYRKGWDPEINTGGAYYPIMANYTVGLNVTF</sequence>
<reference evidence="10 11" key="1">
    <citation type="submission" date="2016-10" db="EMBL/GenBank/DDBJ databases">
        <title>Arsenicibacter rosenii gen. nov., sp. nov., an efficient arsenic-methylating bacterium isolated from an arsenic-contaminated paddy soil.</title>
        <authorList>
            <person name="Huang K."/>
        </authorList>
    </citation>
    <scope>NUCLEOTIDE SEQUENCE [LARGE SCALE GENOMIC DNA]</scope>
    <source>
        <strain evidence="10 11">SM-1</strain>
    </source>
</reference>
<organism evidence="10 11">
    <name type="scientific">Arsenicibacter rosenii</name>
    <dbReference type="NCBI Taxonomy" id="1750698"/>
    <lineage>
        <taxon>Bacteria</taxon>
        <taxon>Pseudomonadati</taxon>
        <taxon>Bacteroidota</taxon>
        <taxon>Cytophagia</taxon>
        <taxon>Cytophagales</taxon>
        <taxon>Spirosomataceae</taxon>
        <taxon>Arsenicibacter</taxon>
    </lineage>
</organism>
<dbReference type="Pfam" id="PF07715">
    <property type="entry name" value="Plug"/>
    <property type="match status" value="1"/>
</dbReference>
<keyword evidence="5 7" id="KW-0472">Membrane</keyword>
<dbReference type="NCBIfam" id="TIGR04057">
    <property type="entry name" value="SusC_RagA_signa"/>
    <property type="match status" value="1"/>
</dbReference>
<keyword evidence="3 7" id="KW-1134">Transmembrane beta strand</keyword>
<evidence type="ECO:0000259" key="9">
    <source>
        <dbReference type="Pfam" id="PF07715"/>
    </source>
</evidence>
<dbReference type="Gene3D" id="2.170.130.10">
    <property type="entry name" value="TonB-dependent receptor, plug domain"/>
    <property type="match status" value="1"/>
</dbReference>
<evidence type="ECO:0000313" key="10">
    <source>
        <dbReference type="EMBL" id="OIN56637.1"/>
    </source>
</evidence>
<dbReference type="EMBL" id="MORL01000020">
    <property type="protein sequence ID" value="OIN56637.1"/>
    <property type="molecule type" value="Genomic_DNA"/>
</dbReference>
<comment type="subcellular location">
    <subcellularLocation>
        <location evidence="1 7">Cell outer membrane</location>
        <topology evidence="1 7">Multi-pass membrane protein</topology>
    </subcellularLocation>
</comment>
<keyword evidence="2 7" id="KW-0813">Transport</keyword>
<dbReference type="SUPFAM" id="SSF49464">
    <property type="entry name" value="Carboxypeptidase regulatory domain-like"/>
    <property type="match status" value="1"/>
</dbReference>
<dbReference type="Pfam" id="PF13715">
    <property type="entry name" value="CarbopepD_reg_2"/>
    <property type="match status" value="1"/>
</dbReference>
<evidence type="ECO:0000256" key="7">
    <source>
        <dbReference type="PROSITE-ProRule" id="PRU01360"/>
    </source>
</evidence>
<dbReference type="InterPro" id="IPR012910">
    <property type="entry name" value="Plug_dom"/>
</dbReference>
<dbReference type="InterPro" id="IPR036942">
    <property type="entry name" value="Beta-barrel_TonB_sf"/>
</dbReference>
<protein>
    <submittedName>
        <fullName evidence="10">SusC/RagA family TonB-linked outer membrane protein</fullName>
    </submittedName>
</protein>
<evidence type="ECO:0000256" key="4">
    <source>
        <dbReference type="ARBA" id="ARBA00022692"/>
    </source>
</evidence>
<dbReference type="PROSITE" id="PS52016">
    <property type="entry name" value="TONB_DEPENDENT_REC_3"/>
    <property type="match status" value="1"/>
</dbReference>